<sequence length="259" mass="29716">MEITENTQFVYVLYFIAMIIAGTGTKDNIMRASISSFSIGTRYQLSNKIKQENLFANVFTMIKQYQRKDGHVYLEINKLCGGMNMNGNKEAQSIDGVPQLNEKKIKIILEHWLSLYSIDLGWIDDFNKMIIQYAKYFTLLKVIRSGVRSRTVRFSPDGTRIVLSSSDTKIRIIDLTGNIIQILQGHNAALIMIRIKKFVGHTHVVLRAQFSPNGHTIVSCSFDQTIRIWNINSGKEIKRLEGHLHWLYDVQFSPDGQKL</sequence>
<dbReference type="PROSITE" id="PS00678">
    <property type="entry name" value="WD_REPEATS_1"/>
    <property type="match status" value="1"/>
</dbReference>
<protein>
    <submittedName>
        <fullName evidence="5">G-protein beta WD-40 repeats containing protein</fullName>
    </submittedName>
</protein>
<feature type="transmembrane region" description="Helical" evidence="4">
    <location>
        <begin position="6"/>
        <end position="25"/>
    </location>
</feature>
<evidence type="ECO:0000313" key="6">
    <source>
        <dbReference type="Proteomes" id="UP000023152"/>
    </source>
</evidence>
<dbReference type="Proteomes" id="UP000023152">
    <property type="component" value="Unassembled WGS sequence"/>
</dbReference>
<dbReference type="InterPro" id="IPR001680">
    <property type="entry name" value="WD40_rpt"/>
</dbReference>
<feature type="repeat" description="WD" evidence="3">
    <location>
        <begin position="198"/>
        <end position="239"/>
    </location>
</feature>
<evidence type="ECO:0000313" key="5">
    <source>
        <dbReference type="EMBL" id="ETO23521.1"/>
    </source>
</evidence>
<dbReference type="PROSITE" id="PS50082">
    <property type="entry name" value="WD_REPEATS_2"/>
    <property type="match status" value="1"/>
</dbReference>
<comment type="caution">
    <text evidence="5">The sequence shown here is derived from an EMBL/GenBank/DDBJ whole genome shotgun (WGS) entry which is preliminary data.</text>
</comment>
<reference evidence="5 6" key="1">
    <citation type="journal article" date="2013" name="Curr. Biol.">
        <title>The Genome of the Foraminiferan Reticulomyxa filosa.</title>
        <authorList>
            <person name="Glockner G."/>
            <person name="Hulsmann N."/>
            <person name="Schleicher M."/>
            <person name="Noegel A.A."/>
            <person name="Eichinger L."/>
            <person name="Gallinger C."/>
            <person name="Pawlowski J."/>
            <person name="Sierra R."/>
            <person name="Euteneuer U."/>
            <person name="Pillet L."/>
            <person name="Moustafa A."/>
            <person name="Platzer M."/>
            <person name="Groth M."/>
            <person name="Szafranski K."/>
            <person name="Schliwa M."/>
        </authorList>
    </citation>
    <scope>NUCLEOTIDE SEQUENCE [LARGE SCALE GENOMIC DNA]</scope>
</reference>
<keyword evidence="1 3" id="KW-0853">WD repeat</keyword>
<organism evidence="5 6">
    <name type="scientific">Reticulomyxa filosa</name>
    <dbReference type="NCBI Taxonomy" id="46433"/>
    <lineage>
        <taxon>Eukaryota</taxon>
        <taxon>Sar</taxon>
        <taxon>Rhizaria</taxon>
        <taxon>Retaria</taxon>
        <taxon>Foraminifera</taxon>
        <taxon>Monothalamids</taxon>
        <taxon>Reticulomyxidae</taxon>
        <taxon>Reticulomyxa</taxon>
    </lineage>
</organism>
<keyword evidence="4" id="KW-1133">Transmembrane helix</keyword>
<keyword evidence="2" id="KW-0677">Repeat</keyword>
<dbReference type="GO" id="GO:1990234">
    <property type="term" value="C:transferase complex"/>
    <property type="evidence" value="ECO:0007669"/>
    <property type="project" value="UniProtKB-ARBA"/>
</dbReference>
<keyword evidence="4" id="KW-0472">Membrane</keyword>
<keyword evidence="6" id="KW-1185">Reference proteome</keyword>
<dbReference type="SMART" id="SM00320">
    <property type="entry name" value="WD40"/>
    <property type="match status" value="2"/>
</dbReference>
<dbReference type="Gene3D" id="2.130.10.10">
    <property type="entry name" value="YVTN repeat-like/Quinoprotein amine dehydrogenase"/>
    <property type="match status" value="2"/>
</dbReference>
<dbReference type="EMBL" id="ASPP01009876">
    <property type="protein sequence ID" value="ETO23521.1"/>
    <property type="molecule type" value="Genomic_DNA"/>
</dbReference>
<dbReference type="SUPFAM" id="SSF50978">
    <property type="entry name" value="WD40 repeat-like"/>
    <property type="match status" value="1"/>
</dbReference>
<dbReference type="Pfam" id="PF00400">
    <property type="entry name" value="WD40"/>
    <property type="match status" value="3"/>
</dbReference>
<dbReference type="PROSITE" id="PS50294">
    <property type="entry name" value="WD_REPEATS_REGION"/>
    <property type="match status" value="1"/>
</dbReference>
<dbReference type="PANTHER" id="PTHR22847">
    <property type="entry name" value="WD40 REPEAT PROTEIN"/>
    <property type="match status" value="1"/>
</dbReference>
<accession>X6NBX9</accession>
<name>X6NBX9_RETFI</name>
<proteinExistence type="predicted"/>
<evidence type="ECO:0000256" key="3">
    <source>
        <dbReference type="PROSITE-ProRule" id="PRU00221"/>
    </source>
</evidence>
<feature type="non-terminal residue" evidence="5">
    <location>
        <position position="259"/>
    </location>
</feature>
<keyword evidence="4" id="KW-0812">Transmembrane</keyword>
<dbReference type="AlphaFoldDB" id="X6NBX9"/>
<evidence type="ECO:0000256" key="2">
    <source>
        <dbReference type="ARBA" id="ARBA00022737"/>
    </source>
</evidence>
<gene>
    <name evidence="5" type="ORF">RFI_13659</name>
</gene>
<dbReference type="InterPro" id="IPR019775">
    <property type="entry name" value="WD40_repeat_CS"/>
</dbReference>
<evidence type="ECO:0000256" key="4">
    <source>
        <dbReference type="SAM" id="Phobius"/>
    </source>
</evidence>
<dbReference type="PANTHER" id="PTHR22847:SF637">
    <property type="entry name" value="WD REPEAT DOMAIN 5B"/>
    <property type="match status" value="1"/>
</dbReference>
<evidence type="ECO:0000256" key="1">
    <source>
        <dbReference type="ARBA" id="ARBA00022574"/>
    </source>
</evidence>
<dbReference type="InterPro" id="IPR036322">
    <property type="entry name" value="WD40_repeat_dom_sf"/>
</dbReference>
<dbReference type="InterPro" id="IPR015943">
    <property type="entry name" value="WD40/YVTN_repeat-like_dom_sf"/>
</dbReference>